<dbReference type="Pfam" id="PF00701">
    <property type="entry name" value="DHDPS"/>
    <property type="match status" value="1"/>
</dbReference>
<dbReference type="InterPro" id="IPR013785">
    <property type="entry name" value="Aldolase_TIM"/>
</dbReference>
<accession>A0A329LU21</accession>
<dbReference type="EMBL" id="QMFB01000040">
    <property type="protein sequence ID" value="RAV10898.1"/>
    <property type="molecule type" value="Genomic_DNA"/>
</dbReference>
<dbReference type="SMART" id="SM01130">
    <property type="entry name" value="DHDPS"/>
    <property type="match status" value="1"/>
</dbReference>
<proteinExistence type="inferred from homology"/>
<dbReference type="AlphaFoldDB" id="A0A329LU21"/>
<dbReference type="InterPro" id="IPR002220">
    <property type="entry name" value="DapA-like"/>
</dbReference>
<dbReference type="Proteomes" id="UP000250369">
    <property type="component" value="Unassembled WGS sequence"/>
</dbReference>
<sequence>MKLRGVFAIPPTPFKEDGQLDEQGLRNIVQFCLKSGAHGVVTPVNASEFIALTDEERKRVVRIAVEEAGGIIPVVAGVAGTTAEHAAYHARYAREVGADSFIAMPPYIKKAAPEEIIHYYQVIDKEAKGLPVWIQNNMPPVGTPLSAELLVTIMDVTDTVNCIKEECWPPGPNITKIKELAGHKLKAIQGGVAGRHLLDEYARGVDGTMPACEICDVHVQLWDLLESGDQRAARDLFNRMLPLLNMEGMYGLAVYKGVLKRRGIIESAYIRKAGHCALDAYDHRELDQILEDLKPLFKV</sequence>
<protein>
    <recommendedName>
        <fullName evidence="7">Dihydrodipicolinate synthase family protein</fullName>
    </recommendedName>
</protein>
<name>A0A329LU21_9BACL</name>
<gene>
    <name evidence="5" type="ORF">DQG23_36905</name>
</gene>
<evidence type="ECO:0000256" key="3">
    <source>
        <dbReference type="PIRNR" id="PIRNR001365"/>
    </source>
</evidence>
<evidence type="ECO:0000256" key="2">
    <source>
        <dbReference type="ARBA" id="ARBA00023239"/>
    </source>
</evidence>
<evidence type="ECO:0000256" key="1">
    <source>
        <dbReference type="ARBA" id="ARBA00007592"/>
    </source>
</evidence>
<evidence type="ECO:0000256" key="4">
    <source>
        <dbReference type="PIRSR" id="PIRSR001365-2"/>
    </source>
</evidence>
<comment type="similarity">
    <text evidence="1 3">Belongs to the DapA family.</text>
</comment>
<reference evidence="5 6" key="1">
    <citation type="journal article" date="2009" name="Int. J. Syst. Evol. Microbiol.">
        <title>Paenibacillus contaminans sp. nov., isolated from a contaminated laboratory plate.</title>
        <authorList>
            <person name="Chou J.H."/>
            <person name="Lee J.H."/>
            <person name="Lin M.C."/>
            <person name="Chang P.S."/>
            <person name="Arun A.B."/>
            <person name="Young C.C."/>
            <person name="Chen W.M."/>
        </authorList>
    </citation>
    <scope>NUCLEOTIDE SEQUENCE [LARGE SCALE GENOMIC DNA]</scope>
    <source>
        <strain evidence="5 6">CKOBP-6</strain>
    </source>
</reference>
<keyword evidence="2 3" id="KW-0456">Lyase</keyword>
<dbReference type="RefSeq" id="WP_113036052.1">
    <property type="nucleotide sequence ID" value="NZ_QMFB01000040.1"/>
</dbReference>
<dbReference type="PANTHER" id="PTHR12128:SF66">
    <property type="entry name" value="4-HYDROXY-2-OXOGLUTARATE ALDOLASE, MITOCHONDRIAL"/>
    <property type="match status" value="1"/>
</dbReference>
<evidence type="ECO:0008006" key="7">
    <source>
        <dbReference type="Google" id="ProtNLM"/>
    </source>
</evidence>
<dbReference type="Gene3D" id="3.20.20.70">
    <property type="entry name" value="Aldolase class I"/>
    <property type="match status" value="1"/>
</dbReference>
<dbReference type="GO" id="GO:0008840">
    <property type="term" value="F:4-hydroxy-tetrahydrodipicolinate synthase activity"/>
    <property type="evidence" value="ECO:0007669"/>
    <property type="project" value="TreeGrafter"/>
</dbReference>
<dbReference type="SUPFAM" id="SSF51569">
    <property type="entry name" value="Aldolase"/>
    <property type="match status" value="1"/>
</dbReference>
<keyword evidence="6" id="KW-1185">Reference proteome</keyword>
<feature type="binding site" evidence="4">
    <location>
        <position position="209"/>
    </location>
    <ligand>
        <name>pyruvate</name>
        <dbReference type="ChEBI" id="CHEBI:15361"/>
    </ligand>
</feature>
<dbReference type="PIRSF" id="PIRSF001365">
    <property type="entry name" value="DHDPS"/>
    <property type="match status" value="1"/>
</dbReference>
<dbReference type="OrthoDB" id="9771791at2"/>
<evidence type="ECO:0000313" key="5">
    <source>
        <dbReference type="EMBL" id="RAV10898.1"/>
    </source>
</evidence>
<evidence type="ECO:0000313" key="6">
    <source>
        <dbReference type="Proteomes" id="UP000250369"/>
    </source>
</evidence>
<organism evidence="5 6">
    <name type="scientific">Paenibacillus contaminans</name>
    <dbReference type="NCBI Taxonomy" id="450362"/>
    <lineage>
        <taxon>Bacteria</taxon>
        <taxon>Bacillati</taxon>
        <taxon>Bacillota</taxon>
        <taxon>Bacilli</taxon>
        <taxon>Bacillales</taxon>
        <taxon>Paenibacillaceae</taxon>
        <taxon>Paenibacillus</taxon>
    </lineage>
</organism>
<dbReference type="PANTHER" id="PTHR12128">
    <property type="entry name" value="DIHYDRODIPICOLINATE SYNTHASE"/>
    <property type="match status" value="1"/>
</dbReference>
<dbReference type="CDD" id="cd00408">
    <property type="entry name" value="DHDPS-like"/>
    <property type="match status" value="1"/>
</dbReference>
<comment type="caution">
    <text evidence="5">The sequence shown here is derived from an EMBL/GenBank/DDBJ whole genome shotgun (WGS) entry which is preliminary data.</text>
</comment>